<dbReference type="AlphaFoldDB" id="A0A2S0NFY0"/>
<accession>A0A2S0NFY0</accession>
<reference evidence="3 4" key="1">
    <citation type="submission" date="2018-03" db="EMBL/GenBank/DDBJ databases">
        <title>Genome sequencing of Phreatobacter sp.</title>
        <authorList>
            <person name="Kim S.-J."/>
            <person name="Heo J."/>
            <person name="Kwon S.-W."/>
        </authorList>
    </citation>
    <scope>NUCLEOTIDE SEQUENCE [LARGE SCALE GENOMIC DNA]</scope>
    <source>
        <strain evidence="3 4">S-12</strain>
    </source>
</reference>
<dbReference type="EMBL" id="CP027668">
    <property type="protein sequence ID" value="AVO47079.1"/>
    <property type="molecule type" value="Genomic_DNA"/>
</dbReference>
<dbReference type="InterPro" id="IPR018712">
    <property type="entry name" value="Tle1-like_cat"/>
</dbReference>
<dbReference type="SUPFAM" id="SSF53474">
    <property type="entry name" value="alpha/beta-Hydrolases"/>
    <property type="match status" value="1"/>
</dbReference>
<dbReference type="OrthoDB" id="4378831at2"/>
<organism evidence="3 4">
    <name type="scientific">Phreatobacter cathodiphilus</name>
    <dbReference type="NCBI Taxonomy" id="1868589"/>
    <lineage>
        <taxon>Bacteria</taxon>
        <taxon>Pseudomonadati</taxon>
        <taxon>Pseudomonadota</taxon>
        <taxon>Alphaproteobacteria</taxon>
        <taxon>Hyphomicrobiales</taxon>
        <taxon>Phreatobacteraceae</taxon>
        <taxon>Phreatobacter</taxon>
    </lineage>
</organism>
<feature type="transmembrane region" description="Helical" evidence="1">
    <location>
        <begin position="254"/>
        <end position="274"/>
    </location>
</feature>
<dbReference type="PANTHER" id="PTHR33840">
    <property type="match status" value="1"/>
</dbReference>
<dbReference type="KEGG" id="phr:C6569_19615"/>
<proteinExistence type="predicted"/>
<feature type="transmembrane region" description="Helical" evidence="1">
    <location>
        <begin position="223"/>
        <end position="248"/>
    </location>
</feature>
<evidence type="ECO:0000313" key="3">
    <source>
        <dbReference type="EMBL" id="AVO47079.1"/>
    </source>
</evidence>
<dbReference type="InterPro" id="IPR029058">
    <property type="entry name" value="AB_hydrolase_fold"/>
</dbReference>
<gene>
    <name evidence="3" type="ORF">C6569_19615</name>
</gene>
<feature type="domain" description="T6SS Phospholipase effector Tle1-like catalytic" evidence="2">
    <location>
        <begin position="304"/>
        <end position="385"/>
    </location>
</feature>
<protein>
    <submittedName>
        <fullName evidence="3">DUF2235 domain-containing protein</fullName>
    </submittedName>
</protein>
<dbReference type="Proteomes" id="UP000237889">
    <property type="component" value="Chromosome"/>
</dbReference>
<dbReference type="Pfam" id="PF09994">
    <property type="entry name" value="T6SS_Tle1-like_cat"/>
    <property type="match status" value="2"/>
</dbReference>
<feature type="domain" description="T6SS Phospholipase effector Tle1-like catalytic" evidence="2">
    <location>
        <begin position="3"/>
        <end position="213"/>
    </location>
</feature>
<dbReference type="PANTHER" id="PTHR33840:SF1">
    <property type="entry name" value="TLE1 PHOSPHOLIPASE DOMAIN-CONTAINING PROTEIN"/>
    <property type="match status" value="1"/>
</dbReference>
<keyword evidence="4" id="KW-1185">Reference proteome</keyword>
<keyword evidence="1" id="KW-1133">Transmembrane helix</keyword>
<keyword evidence="1" id="KW-0812">Transmembrane</keyword>
<keyword evidence="1" id="KW-0472">Membrane</keyword>
<evidence type="ECO:0000313" key="4">
    <source>
        <dbReference type="Proteomes" id="UP000237889"/>
    </source>
</evidence>
<name>A0A2S0NFY0_9HYPH</name>
<evidence type="ECO:0000256" key="1">
    <source>
        <dbReference type="SAM" id="Phobius"/>
    </source>
</evidence>
<sequence>MPKNIVVFSDGTGQDGGVRPEQHWSNIYKMYRTCRIAPETAIDPFEQVVFYDPGLGTETSATGWTNIGRKVRKLLANVDGRGITINIADCYEFIINHYEPGDRIFLFGFSRGAYTARSIANLLMLCGVPMKNGDNSLPRFRRTIRLIAEEAVTSVLEHGAGHPRAKFEDERLEMARRFREKYGSHHPTGEVHRSNAAPYFIGVFDTVAALGAQGWLRVGIQAALYAGSIGLGILTGVLTGSLIGLGSWLLGGPFWIILLLAILAGGLGAALLLYRSQNRHIQKTILNFPKEGDSSSHLAQWKGEHFDRLLSRFVSYARAANAIDENRADFARVGWGNTVQAADTVDGVTRLDQRWFPGNHSDIGGSYAETESRLSDISLQWMIEEALSVPQPLRIGPVFVNGERMPGSGTLGIPLYLRPNPGGLQHCEVAGGHDQVEAKVPEWIRHRLGITGWSVKIRDVKPAHALHQSVLDRFALPEVPQCSGWGPYRPEALRNHPAVKHYYPDAA</sequence>
<dbReference type="RefSeq" id="WP_106750449.1">
    <property type="nucleotide sequence ID" value="NZ_CP027668.1"/>
</dbReference>
<evidence type="ECO:0000259" key="2">
    <source>
        <dbReference type="Pfam" id="PF09994"/>
    </source>
</evidence>